<accession>A0A976FQB8</accession>
<organism evidence="2 3">
    <name type="scientific">Bremia lactucae</name>
    <name type="common">Lettuce downy mildew</name>
    <dbReference type="NCBI Taxonomy" id="4779"/>
    <lineage>
        <taxon>Eukaryota</taxon>
        <taxon>Sar</taxon>
        <taxon>Stramenopiles</taxon>
        <taxon>Oomycota</taxon>
        <taxon>Peronosporomycetes</taxon>
        <taxon>Peronosporales</taxon>
        <taxon>Peronosporaceae</taxon>
        <taxon>Bremia</taxon>
    </lineage>
</organism>
<comment type="caution">
    <text evidence="2">The sequence shown here is derived from an EMBL/GenBank/DDBJ whole genome shotgun (WGS) entry which is preliminary data.</text>
</comment>
<dbReference type="AlphaFoldDB" id="A0A976FQB8"/>
<name>A0A976FQB8_BRELC</name>
<dbReference type="Proteomes" id="UP000294530">
    <property type="component" value="Unassembled WGS sequence"/>
</dbReference>
<reference evidence="2 3" key="1">
    <citation type="journal article" date="2021" name="Genome Biol.">
        <title>AFLAP: assembly-free linkage analysis pipeline using k-mers from genome sequencing data.</title>
        <authorList>
            <person name="Fletcher K."/>
            <person name="Zhang L."/>
            <person name="Gil J."/>
            <person name="Han R."/>
            <person name="Cavanaugh K."/>
            <person name="Michelmore R."/>
        </authorList>
    </citation>
    <scope>NUCLEOTIDE SEQUENCE [LARGE SCALE GENOMIC DNA]</scope>
    <source>
        <strain evidence="2 3">SF5</strain>
    </source>
</reference>
<dbReference type="GeneID" id="94352255"/>
<protein>
    <submittedName>
        <fullName evidence="2">Uncharacterized protein</fullName>
    </submittedName>
</protein>
<dbReference type="RefSeq" id="XP_067820521.1">
    <property type="nucleotide sequence ID" value="XM_067966584.1"/>
</dbReference>
<evidence type="ECO:0000256" key="1">
    <source>
        <dbReference type="SAM" id="MobiDB-lite"/>
    </source>
</evidence>
<feature type="region of interest" description="Disordered" evidence="1">
    <location>
        <begin position="1"/>
        <end position="28"/>
    </location>
</feature>
<evidence type="ECO:0000313" key="3">
    <source>
        <dbReference type="Proteomes" id="UP000294530"/>
    </source>
</evidence>
<sequence>MTTPSETGEFEEEGPTGRGSLQRTGREFGEALDNGAGRALDEAVALFAIMEEGTTLLSVCFLWCT</sequence>
<keyword evidence="3" id="KW-1185">Reference proteome</keyword>
<dbReference type="EMBL" id="SHOA02000064">
    <property type="protein sequence ID" value="TDH71022.1"/>
    <property type="molecule type" value="Genomic_DNA"/>
</dbReference>
<proteinExistence type="predicted"/>
<evidence type="ECO:0000313" key="2">
    <source>
        <dbReference type="EMBL" id="TDH71022.1"/>
    </source>
</evidence>
<gene>
    <name evidence="2" type="ORF">CCR75_008532</name>
</gene>
<dbReference type="KEGG" id="blac:94352255"/>